<dbReference type="InterPro" id="IPR029066">
    <property type="entry name" value="PLP-binding_barrel"/>
</dbReference>
<dbReference type="PANTHER" id="PTHR30511:SF0">
    <property type="entry name" value="ALANINE RACEMASE, CATABOLIC-RELATED"/>
    <property type="match status" value="1"/>
</dbReference>
<proteinExistence type="inferred from homology"/>
<dbReference type="Pfam" id="PF00842">
    <property type="entry name" value="Ala_racemase_C"/>
    <property type="match status" value="1"/>
</dbReference>
<dbReference type="GO" id="GO:0005829">
    <property type="term" value="C:cytosol"/>
    <property type="evidence" value="ECO:0007669"/>
    <property type="project" value="TreeGrafter"/>
</dbReference>
<dbReference type="HAMAP" id="MF_01201">
    <property type="entry name" value="Ala_racemase"/>
    <property type="match status" value="1"/>
</dbReference>
<reference evidence="9" key="2">
    <citation type="submission" date="2020-09" db="EMBL/GenBank/DDBJ databases">
        <authorList>
            <person name="Sun Q."/>
            <person name="Kim S."/>
        </authorList>
    </citation>
    <scope>NUCLEOTIDE SEQUENCE</scope>
    <source>
        <strain evidence="9">KCTC 12113</strain>
    </source>
</reference>
<evidence type="ECO:0000256" key="3">
    <source>
        <dbReference type="ARBA" id="ARBA00022898"/>
    </source>
</evidence>
<dbReference type="CDD" id="cd00430">
    <property type="entry name" value="PLPDE_III_AR"/>
    <property type="match status" value="1"/>
</dbReference>
<comment type="cofactor">
    <cofactor evidence="2 5 6">
        <name>pyridoxal 5'-phosphate</name>
        <dbReference type="ChEBI" id="CHEBI:597326"/>
    </cofactor>
</comment>
<evidence type="ECO:0000256" key="1">
    <source>
        <dbReference type="ARBA" id="ARBA00000316"/>
    </source>
</evidence>
<dbReference type="PRINTS" id="PR00992">
    <property type="entry name" value="ALARACEMASE"/>
</dbReference>
<dbReference type="GO" id="GO:0008784">
    <property type="term" value="F:alanine racemase activity"/>
    <property type="evidence" value="ECO:0007669"/>
    <property type="project" value="UniProtKB-UniRule"/>
</dbReference>
<reference evidence="9" key="1">
    <citation type="journal article" date="2014" name="Int. J. Syst. Evol. Microbiol.">
        <title>Complete genome sequence of Corynebacterium casei LMG S-19264T (=DSM 44701T), isolated from a smear-ripened cheese.</title>
        <authorList>
            <consortium name="US DOE Joint Genome Institute (JGI-PGF)"/>
            <person name="Walter F."/>
            <person name="Albersmeier A."/>
            <person name="Kalinowski J."/>
            <person name="Ruckert C."/>
        </authorList>
    </citation>
    <scope>NUCLEOTIDE SEQUENCE</scope>
    <source>
        <strain evidence="9">KCTC 12113</strain>
    </source>
</reference>
<evidence type="ECO:0000259" key="8">
    <source>
        <dbReference type="SMART" id="SM01005"/>
    </source>
</evidence>
<comment type="similarity">
    <text evidence="5">Belongs to the alanine racemase family.</text>
</comment>
<evidence type="ECO:0000256" key="5">
    <source>
        <dbReference type="HAMAP-Rule" id="MF_01201"/>
    </source>
</evidence>
<evidence type="ECO:0000256" key="6">
    <source>
        <dbReference type="PIRSR" id="PIRSR600821-50"/>
    </source>
</evidence>
<evidence type="ECO:0000256" key="7">
    <source>
        <dbReference type="PIRSR" id="PIRSR600821-52"/>
    </source>
</evidence>
<dbReference type="EC" id="5.1.1.1" evidence="5"/>
<dbReference type="SUPFAM" id="SSF51419">
    <property type="entry name" value="PLP-binding barrel"/>
    <property type="match status" value="1"/>
</dbReference>
<dbReference type="RefSeq" id="WP_026811847.1">
    <property type="nucleotide sequence ID" value="NZ_BMWP01000003.1"/>
</dbReference>
<dbReference type="AlphaFoldDB" id="A0A918INW1"/>
<dbReference type="NCBIfam" id="TIGR00492">
    <property type="entry name" value="alr"/>
    <property type="match status" value="1"/>
</dbReference>
<accession>A0A918INW1</accession>
<dbReference type="SMART" id="SM01005">
    <property type="entry name" value="Ala_racemase_C"/>
    <property type="match status" value="1"/>
</dbReference>
<feature type="active site" description="Proton acceptor; specific for D-alanine" evidence="5">
    <location>
        <position position="38"/>
    </location>
</feature>
<comment type="pathway">
    <text evidence="5">Amino-acid biosynthesis; D-alanine biosynthesis; D-alanine from L-alanine: step 1/1.</text>
</comment>
<keyword evidence="10" id="KW-1185">Reference proteome</keyword>
<protein>
    <recommendedName>
        <fullName evidence="5">Alanine racemase</fullName>
        <ecNumber evidence="5">5.1.1.1</ecNumber>
    </recommendedName>
</protein>
<feature type="modified residue" description="N6-(pyridoxal phosphate)lysine" evidence="5 6">
    <location>
        <position position="38"/>
    </location>
</feature>
<keyword evidence="4 5" id="KW-0413">Isomerase</keyword>
<feature type="domain" description="Alanine racemase C-terminal" evidence="8">
    <location>
        <begin position="243"/>
        <end position="367"/>
    </location>
</feature>
<dbReference type="FunFam" id="3.20.20.10:FF:000002">
    <property type="entry name" value="Alanine racemase"/>
    <property type="match status" value="1"/>
</dbReference>
<comment type="function">
    <text evidence="5">Catalyzes the interconversion of L-alanine and D-alanine. May also act on other amino acids.</text>
</comment>
<name>A0A918INW1_9FLAO</name>
<evidence type="ECO:0000313" key="9">
    <source>
        <dbReference type="EMBL" id="GGW24657.1"/>
    </source>
</evidence>
<keyword evidence="3 5" id="KW-0663">Pyridoxal phosphate</keyword>
<dbReference type="InterPro" id="IPR001608">
    <property type="entry name" value="Ala_racemase_N"/>
</dbReference>
<dbReference type="SUPFAM" id="SSF50621">
    <property type="entry name" value="Alanine racemase C-terminal domain-like"/>
    <property type="match status" value="1"/>
</dbReference>
<dbReference type="InterPro" id="IPR009006">
    <property type="entry name" value="Ala_racemase/Decarboxylase_C"/>
</dbReference>
<dbReference type="Gene3D" id="2.40.37.10">
    <property type="entry name" value="Lyase, Ornithine Decarboxylase, Chain A, domain 1"/>
    <property type="match status" value="1"/>
</dbReference>
<organism evidence="9 10">
    <name type="scientific">Arenibacter certesii</name>
    <dbReference type="NCBI Taxonomy" id="228955"/>
    <lineage>
        <taxon>Bacteria</taxon>
        <taxon>Pseudomonadati</taxon>
        <taxon>Bacteroidota</taxon>
        <taxon>Flavobacteriia</taxon>
        <taxon>Flavobacteriales</taxon>
        <taxon>Flavobacteriaceae</taxon>
        <taxon>Arenibacter</taxon>
    </lineage>
</organism>
<dbReference type="PANTHER" id="PTHR30511">
    <property type="entry name" value="ALANINE RACEMASE"/>
    <property type="match status" value="1"/>
</dbReference>
<evidence type="ECO:0000256" key="4">
    <source>
        <dbReference type="ARBA" id="ARBA00023235"/>
    </source>
</evidence>
<dbReference type="GO" id="GO:0030170">
    <property type="term" value="F:pyridoxal phosphate binding"/>
    <property type="evidence" value="ECO:0007669"/>
    <property type="project" value="UniProtKB-UniRule"/>
</dbReference>
<comment type="catalytic activity">
    <reaction evidence="1 5">
        <text>L-alanine = D-alanine</text>
        <dbReference type="Rhea" id="RHEA:20249"/>
        <dbReference type="ChEBI" id="CHEBI:57416"/>
        <dbReference type="ChEBI" id="CHEBI:57972"/>
        <dbReference type="EC" id="5.1.1.1"/>
    </reaction>
</comment>
<dbReference type="Gene3D" id="3.20.20.10">
    <property type="entry name" value="Alanine racemase"/>
    <property type="match status" value="1"/>
</dbReference>
<dbReference type="InterPro" id="IPR011079">
    <property type="entry name" value="Ala_racemase_C"/>
</dbReference>
<evidence type="ECO:0000256" key="2">
    <source>
        <dbReference type="ARBA" id="ARBA00001933"/>
    </source>
</evidence>
<sequence>MNMVEETVLEIDLHALEHNYNYIRTKIKESTHFLGVVKAFAYGSDSVAIAKKLEALGADYLAVAYTNEGVALRDAGIKLPILVLHPQRVRYTTLIERCLEPSLYSPTMLTSFLQTAKALNQTNYPIHLKFNTGLNRIGFSENEVDFIIAQLEGANQIKVTSIFSHLAASEDLNEREFTQSQIEAFERISTKLLGKLDHQPIRHLLNTSGIINYPHAQYDMVRSGIGLYGYGNEASEDEKLIPVATLKTIISQIHKIGPNQSVGYNRGFISNSSMVTATLPLGHADGIGRTYGNHKGHVWINGQLAPIIGNVCMDMIMIDITGIDCKEGDEVIVFGKNHSADKMAAYSQSISYEILTGVSQRIKRTYLGN</sequence>
<comment type="caution">
    <text evidence="9">The sequence shown here is derived from an EMBL/GenBank/DDBJ whole genome shotgun (WGS) entry which is preliminary data.</text>
</comment>
<dbReference type="Pfam" id="PF01168">
    <property type="entry name" value="Ala_racemase_N"/>
    <property type="match status" value="1"/>
</dbReference>
<dbReference type="InterPro" id="IPR000821">
    <property type="entry name" value="Ala_racemase"/>
</dbReference>
<evidence type="ECO:0000313" key="10">
    <source>
        <dbReference type="Proteomes" id="UP000634668"/>
    </source>
</evidence>
<feature type="binding site" evidence="5 7">
    <location>
        <position position="136"/>
    </location>
    <ligand>
        <name>substrate</name>
    </ligand>
</feature>
<dbReference type="EMBL" id="BMWP01000003">
    <property type="protein sequence ID" value="GGW24657.1"/>
    <property type="molecule type" value="Genomic_DNA"/>
</dbReference>
<feature type="active site" description="Proton acceptor; specific for L-alanine" evidence="5">
    <location>
        <position position="264"/>
    </location>
</feature>
<gene>
    <name evidence="9" type="ORF">GCM10007383_06580</name>
</gene>
<dbReference type="Proteomes" id="UP000634668">
    <property type="component" value="Unassembled WGS sequence"/>
</dbReference>
<dbReference type="GO" id="GO:0030632">
    <property type="term" value="P:D-alanine biosynthetic process"/>
    <property type="evidence" value="ECO:0007669"/>
    <property type="project" value="UniProtKB-UniRule"/>
</dbReference>
<feature type="binding site" evidence="5 7">
    <location>
        <position position="313"/>
    </location>
    <ligand>
        <name>substrate</name>
    </ligand>
</feature>